<sequence>MWLVAWNFSSELCGDSSCIADRLTGAPSGSWCSLCMAIQLELNGWCLTPRHDHCHQLLYTPLGSVHLQGAEWGYLEVRSSR</sequence>
<organism evidence="1 2">
    <name type="scientific">Vitis vinifera</name>
    <name type="common">Grape</name>
    <dbReference type="NCBI Taxonomy" id="29760"/>
    <lineage>
        <taxon>Eukaryota</taxon>
        <taxon>Viridiplantae</taxon>
        <taxon>Streptophyta</taxon>
        <taxon>Embryophyta</taxon>
        <taxon>Tracheophyta</taxon>
        <taxon>Spermatophyta</taxon>
        <taxon>Magnoliopsida</taxon>
        <taxon>eudicotyledons</taxon>
        <taxon>Gunneridae</taxon>
        <taxon>Pentapetalae</taxon>
        <taxon>rosids</taxon>
        <taxon>Vitales</taxon>
        <taxon>Vitaceae</taxon>
        <taxon>Viteae</taxon>
        <taxon>Vitis</taxon>
    </lineage>
</organism>
<evidence type="ECO:0000313" key="2">
    <source>
        <dbReference type="Proteomes" id="UP000288805"/>
    </source>
</evidence>
<gene>
    <name evidence="1" type="ORF">CK203_010482</name>
</gene>
<dbReference type="EMBL" id="QGNW01000028">
    <property type="protein sequence ID" value="RVX12343.1"/>
    <property type="molecule type" value="Genomic_DNA"/>
</dbReference>
<dbReference type="AlphaFoldDB" id="A0A438JTP8"/>
<dbReference type="Proteomes" id="UP000288805">
    <property type="component" value="Unassembled WGS sequence"/>
</dbReference>
<name>A0A438JTP8_VITVI</name>
<accession>A0A438JTP8</accession>
<reference evidence="1 2" key="1">
    <citation type="journal article" date="2018" name="PLoS Genet.">
        <title>Population sequencing reveals clonal diversity and ancestral inbreeding in the grapevine cultivar Chardonnay.</title>
        <authorList>
            <person name="Roach M.J."/>
            <person name="Johnson D.L."/>
            <person name="Bohlmann J."/>
            <person name="van Vuuren H.J."/>
            <person name="Jones S.J."/>
            <person name="Pretorius I.S."/>
            <person name="Schmidt S.A."/>
            <person name="Borneman A.R."/>
        </authorList>
    </citation>
    <scope>NUCLEOTIDE SEQUENCE [LARGE SCALE GENOMIC DNA]</scope>
    <source>
        <strain evidence="2">cv. Chardonnay</strain>
        <tissue evidence="1">Leaf</tissue>
    </source>
</reference>
<comment type="caution">
    <text evidence="1">The sequence shown here is derived from an EMBL/GenBank/DDBJ whole genome shotgun (WGS) entry which is preliminary data.</text>
</comment>
<proteinExistence type="predicted"/>
<protein>
    <submittedName>
        <fullName evidence="1">Uncharacterized protein</fullName>
    </submittedName>
</protein>
<evidence type="ECO:0000313" key="1">
    <source>
        <dbReference type="EMBL" id="RVX12343.1"/>
    </source>
</evidence>